<dbReference type="Proteomes" id="UP000644167">
    <property type="component" value="Chromosome"/>
</dbReference>
<accession>A0ABX7IKL7</accession>
<reference evidence="1 2" key="1">
    <citation type="submission" date="2021-02" db="EMBL/GenBank/DDBJ databases">
        <title>The genome of Marinomonas foliarum JZW.</title>
        <authorList>
            <person name="Sun M."/>
        </authorList>
    </citation>
    <scope>NUCLEOTIDE SEQUENCE [LARGE SCALE GENOMIC DNA]</scope>
    <source>
        <strain evidence="1 2">JZW</strain>
    </source>
</reference>
<sequence>MKGSTNDYYQLFLEAKSSFVEDEIKNEISGDFSDYKIIYSELSKLLNSSSGIGIDSLNTRQQLVIEKVLNPKSSELIDESLQIFQVIRDAITDKVFIFTNKHQWIKAIKLSILYLLYKKIKVDHMVPEEYISIANSLLYLKKRGFNIESIDGYIKLEDPELVRLATAINYRVEKLGKQGFVKFISVISKNYSDNEKRFFFYKKRPTIPTFQEPSTPYGYVFNLFCKNLNLTCKLKIAEQEKFFNEIQNLSTHLATIIDVEKISPWENIHVDSENIIKKLREWVLYPEIYYLPQLSPLHGRKIFPRIFELLEKNTKDSLSEIMLASRIMEKLENYLYQEGALSGEFTEDHILRLCIDLDSPKNILKMLNSISKPANEINKNYLSPFDSTKSNIKETPLIRIKSCYIITNIATYNMAKYRALLKISDKYNPKTEQNLGFALENFIKENFEASNVKYHHSFEYLSPEYMKKITETNRNQGECDFIVESNDYIFLIEVKKKGLTKDSLSGSPLHLLIDTTLSFIKSINQLTTIELILLNEGEIKNPNNTKKINLDGRDIFKLILSLEDMASLQCDNIKSSILHGLYNTKFSVSNESAIEPIDKINKTLDEFTRLHSELMGKSDDYEHSPFHRVSYLSTPQLLTLLEDVNNNEDFSRNICRSNSVVYSLMDWYASYRASKNNKILKENENFFKNTVLLS</sequence>
<proteinExistence type="predicted"/>
<gene>
    <name evidence="1" type="ORF">JSY38_10310</name>
</gene>
<dbReference type="EMBL" id="CP070273">
    <property type="protein sequence ID" value="QRV22479.1"/>
    <property type="molecule type" value="Genomic_DNA"/>
</dbReference>
<organism evidence="1 2">
    <name type="scientific">Marinomonas foliarum</name>
    <dbReference type="NCBI Taxonomy" id="491950"/>
    <lineage>
        <taxon>Bacteria</taxon>
        <taxon>Pseudomonadati</taxon>
        <taxon>Pseudomonadota</taxon>
        <taxon>Gammaproteobacteria</taxon>
        <taxon>Oceanospirillales</taxon>
        <taxon>Oceanospirillaceae</taxon>
        <taxon>Marinomonas</taxon>
    </lineage>
</organism>
<name>A0ABX7IKL7_9GAMM</name>
<protein>
    <submittedName>
        <fullName evidence="1">DUF4143 domain-containing protein</fullName>
    </submittedName>
</protein>
<dbReference type="RefSeq" id="WP_205113169.1">
    <property type="nucleotide sequence ID" value="NZ_CP070273.1"/>
</dbReference>
<keyword evidence="2" id="KW-1185">Reference proteome</keyword>
<evidence type="ECO:0000313" key="2">
    <source>
        <dbReference type="Proteomes" id="UP000644167"/>
    </source>
</evidence>
<evidence type="ECO:0000313" key="1">
    <source>
        <dbReference type="EMBL" id="QRV22479.1"/>
    </source>
</evidence>